<accession>I0HDY8</accession>
<feature type="domain" description="PPM-type phosphatase" evidence="2">
    <location>
        <begin position="174"/>
        <end position="387"/>
    </location>
</feature>
<proteinExistence type="predicted"/>
<dbReference type="eggNOG" id="COG2208">
    <property type="taxonomic scope" value="Bacteria"/>
</dbReference>
<dbReference type="InterPro" id="IPR001932">
    <property type="entry name" value="PPM-type_phosphatase-like_dom"/>
</dbReference>
<reference evidence="3 4" key="1">
    <citation type="submission" date="2012-02" db="EMBL/GenBank/DDBJ databases">
        <title>Complete genome sequence of Actinoplanes missouriensis 431 (= NBRC 102363).</title>
        <authorList>
            <person name="Ohnishi Y."/>
            <person name="Ishikawa J."/>
            <person name="Sekine M."/>
            <person name="Hosoyama A."/>
            <person name="Harada T."/>
            <person name="Narita H."/>
            <person name="Hata T."/>
            <person name="Konno Y."/>
            <person name="Tutikane K."/>
            <person name="Fujita N."/>
            <person name="Horinouchi S."/>
            <person name="Hayakawa M."/>
        </authorList>
    </citation>
    <scope>NUCLEOTIDE SEQUENCE [LARGE SCALE GENOMIC DNA]</scope>
    <source>
        <strain evidence="4">ATCC 14538 / DSM 43046 / CBS 188.64 / JCM 3121 / NBRC 102363 / NCIMB 12654 / NRRL B-3342 / UNCC 431</strain>
    </source>
</reference>
<evidence type="ECO:0000259" key="2">
    <source>
        <dbReference type="PROSITE" id="PS51746"/>
    </source>
</evidence>
<dbReference type="PANTHER" id="PTHR43156:SF2">
    <property type="entry name" value="STAGE II SPORULATION PROTEIN E"/>
    <property type="match status" value="1"/>
</dbReference>
<dbReference type="Proteomes" id="UP000007882">
    <property type="component" value="Chromosome"/>
</dbReference>
<dbReference type="SMART" id="SM00331">
    <property type="entry name" value="PP2C_SIG"/>
    <property type="match status" value="1"/>
</dbReference>
<name>I0HDY8_ACTM4</name>
<evidence type="ECO:0000256" key="1">
    <source>
        <dbReference type="ARBA" id="ARBA00022801"/>
    </source>
</evidence>
<dbReference type="KEGG" id="ams:AMIS_60050"/>
<dbReference type="InterPro" id="IPR052016">
    <property type="entry name" value="Bact_Sigma-Reg"/>
</dbReference>
<dbReference type="GO" id="GO:0016791">
    <property type="term" value="F:phosphatase activity"/>
    <property type="evidence" value="ECO:0007669"/>
    <property type="project" value="TreeGrafter"/>
</dbReference>
<keyword evidence="1" id="KW-0378">Hydrolase</keyword>
<gene>
    <name evidence="3" type="ordered locus">AMIS_60050</name>
</gene>
<dbReference type="AlphaFoldDB" id="I0HDY8"/>
<dbReference type="STRING" id="512565.AMIS_60050"/>
<dbReference type="RefSeq" id="WP_014446112.1">
    <property type="nucleotide sequence ID" value="NC_017093.1"/>
</dbReference>
<dbReference type="SUPFAM" id="SSF81606">
    <property type="entry name" value="PP2C-like"/>
    <property type="match status" value="1"/>
</dbReference>
<dbReference type="OrthoDB" id="3280057at2"/>
<dbReference type="PROSITE" id="PS51746">
    <property type="entry name" value="PPM_2"/>
    <property type="match status" value="1"/>
</dbReference>
<evidence type="ECO:0000313" key="3">
    <source>
        <dbReference type="EMBL" id="BAL91225.1"/>
    </source>
</evidence>
<dbReference type="EMBL" id="AP012319">
    <property type="protein sequence ID" value="BAL91225.1"/>
    <property type="molecule type" value="Genomic_DNA"/>
</dbReference>
<dbReference type="PATRIC" id="fig|512565.3.peg.5998"/>
<evidence type="ECO:0000313" key="4">
    <source>
        <dbReference type="Proteomes" id="UP000007882"/>
    </source>
</evidence>
<dbReference type="Gene3D" id="3.60.40.10">
    <property type="entry name" value="PPM-type phosphatase domain"/>
    <property type="match status" value="1"/>
</dbReference>
<sequence>MTGKGETRWFEALRAVLDDSHLWQAGEVAGRVGAAVSPLGLRATIWLTDYEQMALRALPEPGRAAPEPLPIDGSLAGRAFARVRSLRGDGLRWWVPMVNGTDRIGVVEFVAEADQDADFVGKCELLAGLIGHLITTTMPRGDHLDLVRRSQAMSTASELLWRMLPPLTVSCERAVISAALQPCYEVGGDGFDYALDGDTAYVAILDAVGKGVTAGVACAVALAAIRAARRAGGGLAEQARAADEALTEHFTEVRFVTAVLAELRLDTGRIRYLNAGHPAPLLLRSGRLVRELDAGRRLPLGLADPRAQVGEEALEPDDRLLLYTDGVTEARTPEGEFFGVNRLVGLVERSAAARLPAPETLRRLSHAVLDHQGGPPDDDATLLLVQWSAAAALDTVPTTKAADV</sequence>
<keyword evidence="4" id="KW-1185">Reference proteome</keyword>
<organism evidence="3 4">
    <name type="scientific">Actinoplanes missouriensis (strain ATCC 14538 / DSM 43046 / CBS 188.64 / JCM 3121 / NBRC 102363 / NCIMB 12654 / NRRL B-3342 / UNCC 431)</name>
    <dbReference type="NCBI Taxonomy" id="512565"/>
    <lineage>
        <taxon>Bacteria</taxon>
        <taxon>Bacillati</taxon>
        <taxon>Actinomycetota</taxon>
        <taxon>Actinomycetes</taxon>
        <taxon>Micromonosporales</taxon>
        <taxon>Micromonosporaceae</taxon>
        <taxon>Actinoplanes</taxon>
    </lineage>
</organism>
<dbReference type="Pfam" id="PF07228">
    <property type="entry name" value="SpoIIE"/>
    <property type="match status" value="1"/>
</dbReference>
<dbReference type="HOGENOM" id="CLU_043255_1_0_11"/>
<dbReference type="InterPro" id="IPR036457">
    <property type="entry name" value="PPM-type-like_dom_sf"/>
</dbReference>
<protein>
    <submittedName>
        <fullName evidence="3">Putative magnesium/manganese-dependent protein phosphatase</fullName>
    </submittedName>
</protein>
<dbReference type="PANTHER" id="PTHR43156">
    <property type="entry name" value="STAGE II SPORULATION PROTEIN E-RELATED"/>
    <property type="match status" value="1"/>
</dbReference>